<gene>
    <name evidence="12" type="ORF">MOP44_06455</name>
</gene>
<evidence type="ECO:0000256" key="2">
    <source>
        <dbReference type="ARBA" id="ARBA00022797"/>
    </source>
</evidence>
<dbReference type="PROSITE" id="PS00687">
    <property type="entry name" value="ALDEHYDE_DEHYDR_GLU"/>
    <property type="match status" value="1"/>
</dbReference>
<feature type="active site" evidence="9">
    <location>
        <position position="251"/>
    </location>
</feature>
<dbReference type="PANTHER" id="PTHR42986">
    <property type="entry name" value="BENZALDEHYDE DEHYDROGENASE YFMT"/>
    <property type="match status" value="1"/>
</dbReference>
<dbReference type="Pfam" id="PF00171">
    <property type="entry name" value="Aldedh"/>
    <property type="match status" value="1"/>
</dbReference>
<dbReference type="GO" id="GO:0018485">
    <property type="term" value="F:salicylaldehyde dehydrogenase (NAD+) activity"/>
    <property type="evidence" value="ECO:0007669"/>
    <property type="project" value="UniProtKB-EC"/>
</dbReference>
<dbReference type="SUPFAM" id="SSF53720">
    <property type="entry name" value="ALDH-like"/>
    <property type="match status" value="1"/>
</dbReference>
<evidence type="ECO:0000256" key="1">
    <source>
        <dbReference type="ARBA" id="ARBA00009986"/>
    </source>
</evidence>
<evidence type="ECO:0000256" key="6">
    <source>
        <dbReference type="ARBA" id="ARBA00050596"/>
    </source>
</evidence>
<dbReference type="Proteomes" id="UP001059380">
    <property type="component" value="Chromosome"/>
</dbReference>
<dbReference type="Gene3D" id="3.40.309.10">
    <property type="entry name" value="Aldehyde Dehydrogenase, Chain A, domain 2"/>
    <property type="match status" value="1"/>
</dbReference>
<comment type="catalytic activity">
    <reaction evidence="6">
        <text>salicylaldehyde + NAD(+) + H2O = salicylate + NADH + 2 H(+)</text>
        <dbReference type="Rhea" id="RHEA:18537"/>
        <dbReference type="ChEBI" id="CHEBI:15377"/>
        <dbReference type="ChEBI" id="CHEBI:15378"/>
        <dbReference type="ChEBI" id="CHEBI:16008"/>
        <dbReference type="ChEBI" id="CHEBI:30762"/>
        <dbReference type="ChEBI" id="CHEBI:57540"/>
        <dbReference type="ChEBI" id="CHEBI:57945"/>
        <dbReference type="EC" id="1.2.1.65"/>
    </reaction>
</comment>
<dbReference type="InterPro" id="IPR029510">
    <property type="entry name" value="Ald_DH_CS_GLU"/>
</dbReference>
<keyword evidence="13" id="KW-1185">Reference proteome</keyword>
<dbReference type="InterPro" id="IPR016161">
    <property type="entry name" value="Ald_DH/histidinol_DH"/>
</dbReference>
<dbReference type="FunFam" id="3.40.605.10:FF:000007">
    <property type="entry name" value="NAD/NADP-dependent betaine aldehyde dehydrogenase"/>
    <property type="match status" value="1"/>
</dbReference>
<feature type="domain" description="Aldehyde dehydrogenase" evidence="11">
    <location>
        <begin position="17"/>
        <end position="472"/>
    </location>
</feature>
<dbReference type="InterPro" id="IPR015590">
    <property type="entry name" value="Aldehyde_DH_dom"/>
</dbReference>
<dbReference type="Gene3D" id="3.40.605.10">
    <property type="entry name" value="Aldehyde Dehydrogenase, Chain A, domain 1"/>
    <property type="match status" value="1"/>
</dbReference>
<comment type="similarity">
    <text evidence="1 10">Belongs to the aldehyde dehydrogenase family.</text>
</comment>
<evidence type="ECO:0000256" key="5">
    <source>
        <dbReference type="ARBA" id="ARBA00035632"/>
    </source>
</evidence>
<keyword evidence="3 10" id="KW-0560">Oxidoreductase</keyword>
<reference evidence="12" key="1">
    <citation type="submission" date="2021-04" db="EMBL/GenBank/DDBJ databases">
        <title>Phylogenetic analysis of Acidobacteriaceae.</title>
        <authorList>
            <person name="Qiu L."/>
            <person name="Zhang Q."/>
        </authorList>
    </citation>
    <scope>NUCLEOTIDE SEQUENCE</scope>
    <source>
        <strain evidence="12">DSM 25168</strain>
    </source>
</reference>
<proteinExistence type="inferred from homology"/>
<keyword evidence="2" id="KW-0058">Aromatic hydrocarbons catabolism</keyword>
<dbReference type="InterPro" id="IPR016163">
    <property type="entry name" value="Ald_DH_C"/>
</dbReference>
<keyword evidence="4" id="KW-0520">NAD</keyword>
<protein>
    <recommendedName>
        <fullName evidence="8">Salicylaldehyde dehydrogenase</fullName>
        <ecNumber evidence="7">1.2.1.65</ecNumber>
    </recommendedName>
</protein>
<evidence type="ECO:0000256" key="8">
    <source>
        <dbReference type="ARBA" id="ARBA00070319"/>
    </source>
</evidence>
<evidence type="ECO:0000259" key="11">
    <source>
        <dbReference type="Pfam" id="PF00171"/>
    </source>
</evidence>
<dbReference type="FunFam" id="3.40.309.10:FF:000010">
    <property type="entry name" value="Gamma-aminobutyraldehyde dehydrogenase"/>
    <property type="match status" value="1"/>
</dbReference>
<dbReference type="CDD" id="cd07105">
    <property type="entry name" value="ALDH_SaliADH"/>
    <property type="match status" value="1"/>
</dbReference>
<comment type="pathway">
    <text evidence="5">Aromatic compound metabolism; naphthalene degradation.</text>
</comment>
<evidence type="ECO:0000313" key="13">
    <source>
        <dbReference type="Proteomes" id="UP001059380"/>
    </source>
</evidence>
<dbReference type="EMBL" id="CP093313">
    <property type="protein sequence ID" value="UWZ85579.1"/>
    <property type="molecule type" value="Genomic_DNA"/>
</dbReference>
<evidence type="ECO:0000256" key="9">
    <source>
        <dbReference type="PROSITE-ProRule" id="PRU10007"/>
    </source>
</evidence>
<dbReference type="EC" id="1.2.1.65" evidence="7"/>
<dbReference type="PANTHER" id="PTHR42986:SF1">
    <property type="entry name" value="BENZALDEHYDE DEHYDROGENASE YFMT"/>
    <property type="match status" value="1"/>
</dbReference>
<evidence type="ECO:0000256" key="4">
    <source>
        <dbReference type="ARBA" id="ARBA00023027"/>
    </source>
</evidence>
<organism evidence="12 13">
    <name type="scientific">Occallatibacter riparius</name>
    <dbReference type="NCBI Taxonomy" id="1002689"/>
    <lineage>
        <taxon>Bacteria</taxon>
        <taxon>Pseudomonadati</taxon>
        <taxon>Acidobacteriota</taxon>
        <taxon>Terriglobia</taxon>
        <taxon>Terriglobales</taxon>
        <taxon>Acidobacteriaceae</taxon>
        <taxon>Occallatibacter</taxon>
    </lineage>
</organism>
<sequence>MNEVALLINGKSTSAKDGRSFDRIDPVKGTPASSAAAAGIADVHAAAEAAAAAFSTWSATGPGQRRELLLKSAEALLAHQSDFIDAMIRETGATAAWAGFNVAFAASILREAASITTQIAGEVIPSDVPGNVAMAIRQPIGVCAAIAPWNAPVILGVRAIATPLACGNTVVFKASEACPAVHRLIGSALHEAGIPDGVLNIITNAPEDAADIVGALIDHPAVRHINFTGSTRVGRVIAERAARHLKPVLLELGGKAPLIVLDDADLDAAVDASIFGAFMNQGQICMSTERIVVDQRIADDFVERLARRAAKLPLQDPSLGPTVLGSMVDAKSAARVATLIEDAVQKGARIAAGGAANGTLMPATVIDGITSSMRIYAEESFGPVVTIVRVSGEDEALRIANDTEYGLSAAIFSRDIARAWNLARQVQTGICHINGPTVHDEPQMPFGGVRASGYGRFGGKRGIDEFTTLRWITMQTAPRHYPF</sequence>
<dbReference type="KEGG" id="orp:MOP44_06455"/>
<dbReference type="InterPro" id="IPR016162">
    <property type="entry name" value="Ald_DH_N"/>
</dbReference>
<name>A0A9J7BRU3_9BACT</name>
<evidence type="ECO:0000256" key="3">
    <source>
        <dbReference type="ARBA" id="ARBA00023002"/>
    </source>
</evidence>
<dbReference type="RefSeq" id="WP_260795144.1">
    <property type="nucleotide sequence ID" value="NZ_CP093313.1"/>
</dbReference>
<dbReference type="AlphaFoldDB" id="A0A9J7BRU3"/>
<evidence type="ECO:0000256" key="10">
    <source>
        <dbReference type="RuleBase" id="RU003345"/>
    </source>
</evidence>
<evidence type="ECO:0000256" key="7">
    <source>
        <dbReference type="ARBA" id="ARBA00066992"/>
    </source>
</evidence>
<accession>A0A9J7BRU3</accession>
<evidence type="ECO:0000313" key="12">
    <source>
        <dbReference type="EMBL" id="UWZ85579.1"/>
    </source>
</evidence>